<evidence type="ECO:0000313" key="2">
    <source>
        <dbReference type="Proteomes" id="UP001162972"/>
    </source>
</evidence>
<reference evidence="1 2" key="1">
    <citation type="journal article" date="2023" name="Int. J. Mol. Sci.">
        <title>De Novo Assembly and Annotation of 11 Diverse Shrub Willow (Salix) Genomes Reveals Novel Gene Organization in Sex-Linked Regions.</title>
        <authorList>
            <person name="Hyden B."/>
            <person name="Feng K."/>
            <person name="Yates T.B."/>
            <person name="Jawdy S."/>
            <person name="Cereghino C."/>
            <person name="Smart L.B."/>
            <person name="Muchero W."/>
        </authorList>
    </citation>
    <scope>NUCLEOTIDE SEQUENCE [LARGE SCALE GENOMIC DNA]</scope>
    <source>
        <tissue evidence="1">Shoot tip</tissue>
    </source>
</reference>
<dbReference type="EMBL" id="JAPFFJ010000018">
    <property type="protein sequence ID" value="KAJ6402033.1"/>
    <property type="molecule type" value="Genomic_DNA"/>
</dbReference>
<gene>
    <name evidence="1" type="ORF">OIU84_014162</name>
</gene>
<dbReference type="AlphaFoldDB" id="A0AAD6JCB8"/>
<sequence>MLPCIHGEKEQGANPYENLPHDATILESRTLALLRPPQIRLSASDDARYGSVIVKQWKKNLSRHMNKHYRNGNKNKTLHGNIANRTAWSRLGIRWAHFKSRARWQNLTRQNVK</sequence>
<evidence type="ECO:0000313" key="1">
    <source>
        <dbReference type="EMBL" id="KAJ6402033.1"/>
    </source>
</evidence>
<organism evidence="1 2">
    <name type="scientific">Salix udensis</name>
    <dbReference type="NCBI Taxonomy" id="889485"/>
    <lineage>
        <taxon>Eukaryota</taxon>
        <taxon>Viridiplantae</taxon>
        <taxon>Streptophyta</taxon>
        <taxon>Embryophyta</taxon>
        <taxon>Tracheophyta</taxon>
        <taxon>Spermatophyta</taxon>
        <taxon>Magnoliopsida</taxon>
        <taxon>eudicotyledons</taxon>
        <taxon>Gunneridae</taxon>
        <taxon>Pentapetalae</taxon>
        <taxon>rosids</taxon>
        <taxon>fabids</taxon>
        <taxon>Malpighiales</taxon>
        <taxon>Salicaceae</taxon>
        <taxon>Saliceae</taxon>
        <taxon>Salix</taxon>
    </lineage>
</organism>
<proteinExistence type="predicted"/>
<keyword evidence="2" id="KW-1185">Reference proteome</keyword>
<comment type="caution">
    <text evidence="1">The sequence shown here is derived from an EMBL/GenBank/DDBJ whole genome shotgun (WGS) entry which is preliminary data.</text>
</comment>
<accession>A0AAD6JCB8</accession>
<name>A0AAD6JCB8_9ROSI</name>
<protein>
    <submittedName>
        <fullName evidence="1">Uncharacterized protein</fullName>
    </submittedName>
</protein>
<dbReference type="Proteomes" id="UP001162972">
    <property type="component" value="Chromosome 4"/>
</dbReference>